<evidence type="ECO:0000256" key="1">
    <source>
        <dbReference type="SAM" id="MobiDB-lite"/>
    </source>
</evidence>
<dbReference type="AlphaFoldDB" id="A0A143Z105"/>
<proteinExistence type="predicted"/>
<evidence type="ECO:0000313" key="4">
    <source>
        <dbReference type="Proteomes" id="UP000076878"/>
    </source>
</evidence>
<evidence type="ECO:0000313" key="2">
    <source>
        <dbReference type="EMBL" id="CZR04155.1"/>
    </source>
</evidence>
<reference evidence="2 4" key="1">
    <citation type="submission" date="2016-02" db="EMBL/GenBank/DDBJ databases">
        <authorList>
            <person name="Wen L."/>
            <person name="He K."/>
            <person name="Yang H."/>
        </authorList>
    </citation>
    <scope>NUCLEOTIDE SEQUENCE [LARGE SCALE GENOMIC DNA]</scope>
    <source>
        <strain evidence="2">Trichococcus_R210</strain>
    </source>
</reference>
<dbReference type="Proteomes" id="UP000199280">
    <property type="component" value="Unassembled WGS sequence"/>
</dbReference>
<evidence type="ECO:0000313" key="5">
    <source>
        <dbReference type="Proteomes" id="UP000199280"/>
    </source>
</evidence>
<dbReference type="EMBL" id="FNYT01000040">
    <property type="protein sequence ID" value="SEJ92680.1"/>
    <property type="molecule type" value="Genomic_DNA"/>
</dbReference>
<sequence length="165" mass="17921">MWGELRRSRVHRRRADGAWWPEERDGTGSSAPVSVRSPEDSGNFRPQLRRSQTHRRTEMECGANSGEACVHRRKKPGAASCEAAPGSDSEVIHSVGPSVGRNQLFCLRPSTIWRSPSVIGVAGRPSSFSKSSLATSSEPTRMLFWISTRIGTTKSGTPAPAMTSA</sequence>
<dbReference type="Proteomes" id="UP000076878">
    <property type="component" value="Unassembled WGS sequence"/>
</dbReference>
<accession>A0A143Z105</accession>
<name>A0A143Z105_9LACT</name>
<reference evidence="3 5" key="2">
    <citation type="submission" date="2016-10" db="EMBL/GenBank/DDBJ databases">
        <authorList>
            <person name="Varghese N."/>
            <person name="Submissions S."/>
        </authorList>
    </citation>
    <scope>NUCLEOTIDE SEQUENCE [LARGE SCALE GENOMIC DNA]</scope>
    <source>
        <strain evidence="3 5">DSM 22150</strain>
    </source>
</reference>
<feature type="region of interest" description="Disordered" evidence="1">
    <location>
        <begin position="1"/>
        <end position="88"/>
    </location>
</feature>
<dbReference type="EMBL" id="FJNB01000016">
    <property type="protein sequence ID" value="CZR04155.1"/>
    <property type="molecule type" value="Genomic_DNA"/>
</dbReference>
<gene>
    <name evidence="3" type="ORF">SAMN05216375_1406</name>
    <name evidence="2" type="ORF">TR210_2077</name>
</gene>
<keyword evidence="5" id="KW-1185">Reference proteome</keyword>
<evidence type="ECO:0000313" key="3">
    <source>
        <dbReference type="EMBL" id="SEJ92680.1"/>
    </source>
</evidence>
<organism evidence="2 4">
    <name type="scientific">Trichococcus ilyis</name>
    <dbReference type="NCBI Taxonomy" id="640938"/>
    <lineage>
        <taxon>Bacteria</taxon>
        <taxon>Bacillati</taxon>
        <taxon>Bacillota</taxon>
        <taxon>Bacilli</taxon>
        <taxon>Lactobacillales</taxon>
        <taxon>Carnobacteriaceae</taxon>
        <taxon>Trichococcus</taxon>
    </lineage>
</organism>
<protein>
    <submittedName>
        <fullName evidence="2">Uncharacterized protein</fullName>
    </submittedName>
</protein>